<reference evidence="13 14" key="1">
    <citation type="submission" date="2024-11" db="EMBL/GenBank/DDBJ databases">
        <title>Adaptive evolution of stress response genes in parasites aligns with host niche diversity.</title>
        <authorList>
            <person name="Hahn C."/>
            <person name="Resl P."/>
        </authorList>
    </citation>
    <scope>NUCLEOTIDE SEQUENCE [LARGE SCALE GENOMIC DNA]</scope>
    <source>
        <strain evidence="13">EGGRZ-B1_66</strain>
        <tissue evidence="13">Body</tissue>
    </source>
</reference>
<keyword evidence="9" id="KW-0325">Glycoprotein</keyword>
<evidence type="ECO:0000256" key="5">
    <source>
        <dbReference type="ARBA" id="ARBA00022989"/>
    </source>
</evidence>
<keyword evidence="8 11" id="KW-0472">Membrane</keyword>
<feature type="transmembrane region" description="Helical" evidence="11">
    <location>
        <begin position="92"/>
        <end position="120"/>
    </location>
</feature>
<dbReference type="Proteomes" id="UP001626550">
    <property type="component" value="Unassembled WGS sequence"/>
</dbReference>
<accession>A0ABD2PL09</accession>
<evidence type="ECO:0000256" key="11">
    <source>
        <dbReference type="SAM" id="Phobius"/>
    </source>
</evidence>
<evidence type="ECO:0000256" key="7">
    <source>
        <dbReference type="ARBA" id="ARBA00023065"/>
    </source>
</evidence>
<protein>
    <recommendedName>
        <fullName evidence="12">Ion transport domain-containing protein</fullName>
    </recommendedName>
</protein>
<dbReference type="Gene3D" id="1.10.287.70">
    <property type="match status" value="1"/>
</dbReference>
<evidence type="ECO:0000256" key="3">
    <source>
        <dbReference type="ARBA" id="ARBA00022692"/>
    </source>
</evidence>
<evidence type="ECO:0000256" key="4">
    <source>
        <dbReference type="ARBA" id="ARBA00022737"/>
    </source>
</evidence>
<feature type="domain" description="Ion transport" evidence="12">
    <location>
        <begin position="3"/>
        <end position="128"/>
    </location>
</feature>
<evidence type="ECO:0000256" key="8">
    <source>
        <dbReference type="ARBA" id="ARBA00023136"/>
    </source>
</evidence>
<evidence type="ECO:0000259" key="12">
    <source>
        <dbReference type="Pfam" id="PF00520"/>
    </source>
</evidence>
<organism evidence="13 14">
    <name type="scientific">Cichlidogyrus casuarinus</name>
    <dbReference type="NCBI Taxonomy" id="1844966"/>
    <lineage>
        <taxon>Eukaryota</taxon>
        <taxon>Metazoa</taxon>
        <taxon>Spiralia</taxon>
        <taxon>Lophotrochozoa</taxon>
        <taxon>Platyhelminthes</taxon>
        <taxon>Monogenea</taxon>
        <taxon>Monopisthocotylea</taxon>
        <taxon>Dactylogyridea</taxon>
        <taxon>Ancyrocephalidae</taxon>
        <taxon>Cichlidogyrus</taxon>
    </lineage>
</organism>
<sequence length="190" mass="22681">MLYIRAIPTYGMYTILFFRSVMRFAYFLVLFFLFIFSFSMTFYAQLRNQVPFRHLGEAVMKTIVMVIGELDYGNMFHNRFSKDIPMPIENQIAYVGLTYVTMIAFLVMMCIIFMNMLTAITVDDMNEVRMDIQYLQLKMQSSFCLRVERYLPNSILQHRAIDSFKWKRNKFFPFHLLYPVAPDSKLVCFD</sequence>
<dbReference type="AlphaFoldDB" id="A0ABD2PL09"/>
<proteinExistence type="predicted"/>
<evidence type="ECO:0000313" key="14">
    <source>
        <dbReference type="Proteomes" id="UP001626550"/>
    </source>
</evidence>
<evidence type="ECO:0000313" key="13">
    <source>
        <dbReference type="EMBL" id="KAL3307914.1"/>
    </source>
</evidence>
<comment type="subcellular location">
    <subcellularLocation>
        <location evidence="1">Membrane</location>
        <topology evidence="1">Multi-pass membrane protein</topology>
    </subcellularLocation>
</comment>
<dbReference type="InterPro" id="IPR052076">
    <property type="entry name" value="TRP_cation_channel"/>
</dbReference>
<keyword evidence="6" id="KW-0040">ANK repeat</keyword>
<comment type="caution">
    <text evidence="13">The sequence shown here is derived from an EMBL/GenBank/DDBJ whole genome shotgun (WGS) entry which is preliminary data.</text>
</comment>
<keyword evidence="7" id="KW-0406">Ion transport</keyword>
<evidence type="ECO:0000256" key="2">
    <source>
        <dbReference type="ARBA" id="ARBA00022448"/>
    </source>
</evidence>
<keyword evidence="14" id="KW-1185">Reference proteome</keyword>
<dbReference type="PANTHER" id="PTHR47143">
    <property type="entry name" value="TRANSIENT RECEPTOR POTENTIAL CATION CHANNEL PROTEIN PAINLESS"/>
    <property type="match status" value="1"/>
</dbReference>
<dbReference type="PANTHER" id="PTHR47143:SF1">
    <property type="entry name" value="ION_TRANS DOMAIN-CONTAINING PROTEIN"/>
    <property type="match status" value="1"/>
</dbReference>
<evidence type="ECO:0000256" key="6">
    <source>
        <dbReference type="ARBA" id="ARBA00023043"/>
    </source>
</evidence>
<gene>
    <name evidence="13" type="ORF">Ciccas_013561</name>
</gene>
<keyword evidence="3 11" id="KW-0812">Transmembrane</keyword>
<evidence type="ECO:0000256" key="9">
    <source>
        <dbReference type="ARBA" id="ARBA00023180"/>
    </source>
</evidence>
<evidence type="ECO:0000256" key="1">
    <source>
        <dbReference type="ARBA" id="ARBA00004141"/>
    </source>
</evidence>
<dbReference type="GO" id="GO:0034220">
    <property type="term" value="P:monoatomic ion transmembrane transport"/>
    <property type="evidence" value="ECO:0007669"/>
    <property type="project" value="UniProtKB-KW"/>
</dbReference>
<keyword evidence="4" id="KW-0677">Repeat</keyword>
<dbReference type="InterPro" id="IPR005821">
    <property type="entry name" value="Ion_trans_dom"/>
</dbReference>
<keyword evidence="2" id="KW-0813">Transport</keyword>
<name>A0ABD2PL09_9PLAT</name>
<dbReference type="GO" id="GO:0016020">
    <property type="term" value="C:membrane"/>
    <property type="evidence" value="ECO:0007669"/>
    <property type="project" value="UniProtKB-SubCell"/>
</dbReference>
<keyword evidence="10" id="KW-0407">Ion channel</keyword>
<keyword evidence="5 11" id="KW-1133">Transmembrane helix</keyword>
<feature type="transmembrane region" description="Helical" evidence="11">
    <location>
        <begin position="21"/>
        <end position="44"/>
    </location>
</feature>
<evidence type="ECO:0000256" key="10">
    <source>
        <dbReference type="ARBA" id="ARBA00023303"/>
    </source>
</evidence>
<dbReference type="Pfam" id="PF00520">
    <property type="entry name" value="Ion_trans"/>
    <property type="match status" value="1"/>
</dbReference>
<dbReference type="EMBL" id="JBJKFK010006218">
    <property type="protein sequence ID" value="KAL3307914.1"/>
    <property type="molecule type" value="Genomic_DNA"/>
</dbReference>